<dbReference type="OrthoDB" id="10326377at2759"/>
<evidence type="ECO:0000313" key="3">
    <source>
        <dbReference type="EMBL" id="KFG56268.1"/>
    </source>
</evidence>
<dbReference type="Proteomes" id="UP000028838">
    <property type="component" value="Unassembled WGS sequence"/>
</dbReference>
<dbReference type="VEuPathDB" id="ToxoDB:TGFOU_314670"/>
<comment type="caution">
    <text evidence="3">The sequence shown here is derived from an EMBL/GenBank/DDBJ whole genome shotgun (WGS) entry which is preliminary data.</text>
</comment>
<keyword evidence="2" id="KW-0732">Signal</keyword>
<feature type="compositionally biased region" description="Polar residues" evidence="1">
    <location>
        <begin position="227"/>
        <end position="241"/>
    </location>
</feature>
<proteinExistence type="predicted"/>
<sequence>MDCTSLLLVVAALLPDGPQVLGLSPTQVLVVLQQIMHQLRRFFSHRALRNGSCALHEAAESSNPATSTGRTERESTPSTVKDFPVVALIDNVCHAVSSSRGKKGNSHCETASTTRTEPGKEETLKASEPWRQWLRRVVLALLAHQVAVEVINTSLQRFAKQSLSMTENAIAKDKGFFQKVNNRAISIMSQGAASSFRATPAAVLSVYSMLCRIAGLLQRMAMQRVTAQSKTDQENGSNNDASEIGADDKMTRPVRHQGGHTSSKITGIAERILRLLLGKTATKRPDLGVTSAAINTLLYLQQAKREVESFKHKDEQQTTSETSTTEEGHNGEDTDDACSMTYGVTTAVLSAILILQRKFAVLCSKFPNCPYSGSREEMSQADLRQLLLGEGLTNGQVNIGRASL</sequence>
<dbReference type="EMBL" id="AEYH02000059">
    <property type="protein sequence ID" value="KFG56268.1"/>
    <property type="molecule type" value="Genomic_DNA"/>
</dbReference>
<name>A0A086LI00_TOXGO</name>
<feature type="region of interest" description="Disordered" evidence="1">
    <location>
        <begin position="227"/>
        <end position="262"/>
    </location>
</feature>
<dbReference type="AlphaFoldDB" id="A0A086LI00"/>
<feature type="region of interest" description="Disordered" evidence="1">
    <location>
        <begin position="97"/>
        <end position="124"/>
    </location>
</feature>
<reference evidence="3 4" key="1">
    <citation type="submission" date="2014-07" db="EMBL/GenBank/DDBJ databases">
        <authorList>
            <person name="Sibley D."/>
            <person name="Venepally P."/>
            <person name="Karamycheva S."/>
            <person name="Hadjithomas M."/>
            <person name="Khan A."/>
            <person name="Brunk B."/>
            <person name="Roos D."/>
            <person name="Caler E."/>
            <person name="Lorenzi H."/>
        </authorList>
    </citation>
    <scope>NUCLEOTIDE SEQUENCE [LARGE SCALE GENOMIC DNA]</scope>
    <source>
        <strain evidence="3 4">FOU</strain>
    </source>
</reference>
<feature type="region of interest" description="Disordered" evidence="1">
    <location>
        <begin position="56"/>
        <end position="78"/>
    </location>
</feature>
<evidence type="ECO:0000313" key="4">
    <source>
        <dbReference type="Proteomes" id="UP000028838"/>
    </source>
</evidence>
<protein>
    <submittedName>
        <fullName evidence="3">Uncharacterized protein</fullName>
    </submittedName>
</protein>
<feature type="compositionally biased region" description="Polar residues" evidence="1">
    <location>
        <begin position="60"/>
        <end position="69"/>
    </location>
</feature>
<gene>
    <name evidence="3" type="ORF">TGFOU_314670</name>
</gene>
<feature type="chain" id="PRO_5001810213" evidence="2">
    <location>
        <begin position="23"/>
        <end position="404"/>
    </location>
</feature>
<evidence type="ECO:0000256" key="1">
    <source>
        <dbReference type="SAM" id="MobiDB-lite"/>
    </source>
</evidence>
<evidence type="ECO:0000256" key="2">
    <source>
        <dbReference type="SAM" id="SignalP"/>
    </source>
</evidence>
<feature type="compositionally biased region" description="Polar residues" evidence="1">
    <location>
        <begin position="107"/>
        <end position="116"/>
    </location>
</feature>
<feature type="signal peptide" evidence="2">
    <location>
        <begin position="1"/>
        <end position="22"/>
    </location>
</feature>
<organism evidence="3 4">
    <name type="scientific">Toxoplasma gondii FOU</name>
    <dbReference type="NCBI Taxonomy" id="943167"/>
    <lineage>
        <taxon>Eukaryota</taxon>
        <taxon>Sar</taxon>
        <taxon>Alveolata</taxon>
        <taxon>Apicomplexa</taxon>
        <taxon>Conoidasida</taxon>
        <taxon>Coccidia</taxon>
        <taxon>Eucoccidiorida</taxon>
        <taxon>Eimeriorina</taxon>
        <taxon>Sarcocystidae</taxon>
        <taxon>Toxoplasma</taxon>
    </lineage>
</organism>
<feature type="region of interest" description="Disordered" evidence="1">
    <location>
        <begin position="309"/>
        <end position="337"/>
    </location>
</feature>
<accession>A0A086LI00</accession>